<proteinExistence type="predicted"/>
<dbReference type="EMBL" id="MU004197">
    <property type="protein sequence ID" value="KAF2490378.1"/>
    <property type="molecule type" value="Genomic_DNA"/>
</dbReference>
<reference evidence="1" key="1">
    <citation type="journal article" date="2020" name="Stud. Mycol.">
        <title>101 Dothideomycetes genomes: a test case for predicting lifestyles and emergence of pathogens.</title>
        <authorList>
            <person name="Haridas S."/>
            <person name="Albert R."/>
            <person name="Binder M."/>
            <person name="Bloem J."/>
            <person name="Labutti K."/>
            <person name="Salamov A."/>
            <person name="Andreopoulos B."/>
            <person name="Baker S."/>
            <person name="Barry K."/>
            <person name="Bills G."/>
            <person name="Bluhm B."/>
            <person name="Cannon C."/>
            <person name="Castanera R."/>
            <person name="Culley D."/>
            <person name="Daum C."/>
            <person name="Ezra D."/>
            <person name="Gonzalez J."/>
            <person name="Henrissat B."/>
            <person name="Kuo A."/>
            <person name="Liang C."/>
            <person name="Lipzen A."/>
            <person name="Lutzoni F."/>
            <person name="Magnuson J."/>
            <person name="Mondo S."/>
            <person name="Nolan M."/>
            <person name="Ohm R."/>
            <person name="Pangilinan J."/>
            <person name="Park H.-J."/>
            <person name="Ramirez L."/>
            <person name="Alfaro M."/>
            <person name="Sun H."/>
            <person name="Tritt A."/>
            <person name="Yoshinaga Y."/>
            <person name="Zwiers L.-H."/>
            <person name="Turgeon B."/>
            <person name="Goodwin S."/>
            <person name="Spatafora J."/>
            <person name="Crous P."/>
            <person name="Grigoriev I."/>
        </authorList>
    </citation>
    <scope>NUCLEOTIDE SEQUENCE</scope>
    <source>
        <strain evidence="1">CBS 269.34</strain>
    </source>
</reference>
<dbReference type="Proteomes" id="UP000799750">
    <property type="component" value="Unassembled WGS sequence"/>
</dbReference>
<name>A0A6A6QD74_9PEZI</name>
<keyword evidence="2" id="KW-1185">Reference proteome</keyword>
<accession>A0A6A6QD74</accession>
<evidence type="ECO:0000313" key="1">
    <source>
        <dbReference type="EMBL" id="KAF2490378.1"/>
    </source>
</evidence>
<evidence type="ECO:0000313" key="2">
    <source>
        <dbReference type="Proteomes" id="UP000799750"/>
    </source>
</evidence>
<gene>
    <name evidence="1" type="ORF">BU16DRAFT_530874</name>
</gene>
<dbReference type="AlphaFoldDB" id="A0A6A6QD74"/>
<protein>
    <submittedName>
        <fullName evidence="1">Uncharacterized protein</fullName>
    </submittedName>
</protein>
<organism evidence="1 2">
    <name type="scientific">Lophium mytilinum</name>
    <dbReference type="NCBI Taxonomy" id="390894"/>
    <lineage>
        <taxon>Eukaryota</taxon>
        <taxon>Fungi</taxon>
        <taxon>Dikarya</taxon>
        <taxon>Ascomycota</taxon>
        <taxon>Pezizomycotina</taxon>
        <taxon>Dothideomycetes</taxon>
        <taxon>Pleosporomycetidae</taxon>
        <taxon>Mytilinidiales</taxon>
        <taxon>Mytilinidiaceae</taxon>
        <taxon>Lophium</taxon>
    </lineage>
</organism>
<sequence length="57" mass="6100">MSAVADAGDLDSAMVCVYILVADWACIWHFGMTTVYIGEVIGDKDLKIGGDVGRHGR</sequence>